<proteinExistence type="predicted"/>
<sequence>MAQVSVNPFKVLAACAAQWSEYRPLLGPAATRVLGQRLAELRTAGGDRDAAADRAARTLLDALPPDAAAALREDGAQARFTGPPATVLHQGYGVQDLCMIVLDGNPMVGPVYGQVRERLLSEPAAPWHEGGDPLLIVLSGDDGRRRVPLFQFEAGTMPWQVVLDVNSVLRADLDPWGAADWWLSASTWWQGTPAALLGQGRDAELRGAAHALAGTDTGSSRCPSTRPRGPSR</sequence>
<accession>A0AAT9HPG0</accession>
<organism evidence="2">
    <name type="scientific">Streptomyces haneummycinicus</name>
    <dbReference type="NCBI Taxonomy" id="3074435"/>
    <lineage>
        <taxon>Bacteria</taxon>
        <taxon>Bacillati</taxon>
        <taxon>Actinomycetota</taxon>
        <taxon>Actinomycetes</taxon>
        <taxon>Kitasatosporales</taxon>
        <taxon>Streptomycetaceae</taxon>
        <taxon>Streptomyces</taxon>
    </lineage>
</organism>
<reference evidence="2" key="2">
    <citation type="submission" date="2024-07" db="EMBL/GenBank/DDBJ databases">
        <title>Streptomyces haneummycinica sp. nov., a new antibiotic-producing actinobacterium isolated from marine sediment.</title>
        <authorList>
            <person name="Uemura M."/>
            <person name="Hamada M."/>
            <person name="Hirano S."/>
            <person name="Kobayashi K."/>
            <person name="Ohshiro T."/>
            <person name="Kobayashi T."/>
            <person name="Terahara T."/>
        </authorList>
    </citation>
    <scope>NUCLEOTIDE SEQUENCE</scope>
    <source>
        <strain evidence="2">KM77-8</strain>
    </source>
</reference>
<name>A0AAT9HPG0_9ACTN</name>
<gene>
    <name evidence="2" type="ORF">SHKM778_56930</name>
</gene>
<feature type="region of interest" description="Disordered" evidence="1">
    <location>
        <begin position="213"/>
        <end position="232"/>
    </location>
</feature>
<dbReference type="EMBL" id="AP035768">
    <property type="protein sequence ID" value="BFO19305.1"/>
    <property type="molecule type" value="Genomic_DNA"/>
</dbReference>
<evidence type="ECO:0000256" key="1">
    <source>
        <dbReference type="SAM" id="MobiDB-lite"/>
    </source>
</evidence>
<reference evidence="2" key="1">
    <citation type="submission" date="2024-06" db="EMBL/GenBank/DDBJ databases">
        <authorList>
            <consortium name="consrtm"/>
            <person name="Uemura M."/>
            <person name="Terahara T."/>
        </authorList>
    </citation>
    <scope>NUCLEOTIDE SEQUENCE</scope>
    <source>
        <strain evidence="2">KM77-8</strain>
    </source>
</reference>
<evidence type="ECO:0000313" key="2">
    <source>
        <dbReference type="EMBL" id="BFO19305.1"/>
    </source>
</evidence>
<dbReference type="AlphaFoldDB" id="A0AAT9HPG0"/>
<protein>
    <submittedName>
        <fullName evidence="2">Uncharacterized protein</fullName>
    </submittedName>
</protein>